<dbReference type="Proteomes" id="UP000244005">
    <property type="component" value="Unassembled WGS sequence"/>
</dbReference>
<reference evidence="2" key="1">
    <citation type="journal article" date="2017" name="Cell">
        <title>Insights into land plant evolution garnered from the Marchantia polymorpha genome.</title>
        <authorList>
            <person name="Bowman J.L."/>
            <person name="Kohchi T."/>
            <person name="Yamato K.T."/>
            <person name="Jenkins J."/>
            <person name="Shu S."/>
            <person name="Ishizaki K."/>
            <person name="Yamaoka S."/>
            <person name="Nishihama R."/>
            <person name="Nakamura Y."/>
            <person name="Berger F."/>
            <person name="Adam C."/>
            <person name="Aki S.S."/>
            <person name="Althoff F."/>
            <person name="Araki T."/>
            <person name="Arteaga-Vazquez M.A."/>
            <person name="Balasubrmanian S."/>
            <person name="Barry K."/>
            <person name="Bauer D."/>
            <person name="Boehm C.R."/>
            <person name="Briginshaw L."/>
            <person name="Caballero-Perez J."/>
            <person name="Catarino B."/>
            <person name="Chen F."/>
            <person name="Chiyoda S."/>
            <person name="Chovatia M."/>
            <person name="Davies K.M."/>
            <person name="Delmans M."/>
            <person name="Demura T."/>
            <person name="Dierschke T."/>
            <person name="Dolan L."/>
            <person name="Dorantes-Acosta A.E."/>
            <person name="Eklund D.M."/>
            <person name="Florent S.N."/>
            <person name="Flores-Sandoval E."/>
            <person name="Fujiyama A."/>
            <person name="Fukuzawa H."/>
            <person name="Galik B."/>
            <person name="Grimanelli D."/>
            <person name="Grimwood J."/>
            <person name="Grossniklaus U."/>
            <person name="Hamada T."/>
            <person name="Haseloff J."/>
            <person name="Hetherington A.J."/>
            <person name="Higo A."/>
            <person name="Hirakawa Y."/>
            <person name="Hundley H.N."/>
            <person name="Ikeda Y."/>
            <person name="Inoue K."/>
            <person name="Inoue S.I."/>
            <person name="Ishida S."/>
            <person name="Jia Q."/>
            <person name="Kakita M."/>
            <person name="Kanazawa T."/>
            <person name="Kawai Y."/>
            <person name="Kawashima T."/>
            <person name="Kennedy M."/>
            <person name="Kinose K."/>
            <person name="Kinoshita T."/>
            <person name="Kohara Y."/>
            <person name="Koide E."/>
            <person name="Komatsu K."/>
            <person name="Kopischke S."/>
            <person name="Kubo M."/>
            <person name="Kyozuka J."/>
            <person name="Lagercrantz U."/>
            <person name="Lin S.S."/>
            <person name="Lindquist E."/>
            <person name="Lipzen A.M."/>
            <person name="Lu C.W."/>
            <person name="De Luna E."/>
            <person name="Martienssen R.A."/>
            <person name="Minamino N."/>
            <person name="Mizutani M."/>
            <person name="Mizutani M."/>
            <person name="Mochizuki N."/>
            <person name="Monte I."/>
            <person name="Mosher R."/>
            <person name="Nagasaki H."/>
            <person name="Nakagami H."/>
            <person name="Naramoto S."/>
            <person name="Nishitani K."/>
            <person name="Ohtani M."/>
            <person name="Okamoto T."/>
            <person name="Okumura M."/>
            <person name="Phillips J."/>
            <person name="Pollak B."/>
            <person name="Reinders A."/>
            <person name="Rovekamp M."/>
            <person name="Sano R."/>
            <person name="Sawa S."/>
            <person name="Schmid M.W."/>
            <person name="Shirakawa M."/>
            <person name="Solano R."/>
            <person name="Spunde A."/>
            <person name="Suetsugu N."/>
            <person name="Sugano S."/>
            <person name="Sugiyama A."/>
            <person name="Sun R."/>
            <person name="Suzuki Y."/>
            <person name="Takenaka M."/>
            <person name="Takezawa D."/>
            <person name="Tomogane H."/>
            <person name="Tsuzuki M."/>
            <person name="Ueda T."/>
            <person name="Umeda M."/>
            <person name="Ward J.M."/>
            <person name="Watanabe Y."/>
            <person name="Yazaki K."/>
            <person name="Yokoyama R."/>
            <person name="Yoshitake Y."/>
            <person name="Yotsui I."/>
            <person name="Zachgo S."/>
            <person name="Schmutz J."/>
        </authorList>
    </citation>
    <scope>NUCLEOTIDE SEQUENCE [LARGE SCALE GENOMIC DNA]</scope>
    <source>
        <strain evidence="2">Tak-1</strain>
    </source>
</reference>
<keyword evidence="2" id="KW-1185">Reference proteome</keyword>
<evidence type="ECO:0000313" key="2">
    <source>
        <dbReference type="Proteomes" id="UP000244005"/>
    </source>
</evidence>
<evidence type="ECO:0000313" key="1">
    <source>
        <dbReference type="EMBL" id="PTQ37937.1"/>
    </source>
</evidence>
<protein>
    <submittedName>
        <fullName evidence="1">Uncharacterized protein</fullName>
    </submittedName>
</protein>
<accession>A0A2R6WVR3</accession>
<proteinExistence type="predicted"/>
<gene>
    <name evidence="1" type="ORF">MARPO_0054s0050</name>
</gene>
<dbReference type="AlphaFoldDB" id="A0A2R6WVR3"/>
<dbReference type="EMBL" id="KZ772726">
    <property type="protein sequence ID" value="PTQ37937.1"/>
    <property type="molecule type" value="Genomic_DNA"/>
</dbReference>
<organism evidence="1 2">
    <name type="scientific">Marchantia polymorpha</name>
    <name type="common">Common liverwort</name>
    <name type="synonym">Marchantia aquatica</name>
    <dbReference type="NCBI Taxonomy" id="3197"/>
    <lineage>
        <taxon>Eukaryota</taxon>
        <taxon>Viridiplantae</taxon>
        <taxon>Streptophyta</taxon>
        <taxon>Embryophyta</taxon>
        <taxon>Marchantiophyta</taxon>
        <taxon>Marchantiopsida</taxon>
        <taxon>Marchantiidae</taxon>
        <taxon>Marchantiales</taxon>
        <taxon>Marchantiaceae</taxon>
        <taxon>Marchantia</taxon>
    </lineage>
</organism>
<sequence>MEEDDATRSRSVAFRCRSGILSRVEQIAMSSFSLISTSSEAYLPNYPTRRNHHRPRTERQILNCFSNCHVIPIQSPLRDPVPAAAAEEGRGRCLSRHEYHRALKQKQNSTERSRCEMSMRGHWLHELCLGDQARSHTRLVVGSTYNLSPCIHASKPNCKHGAARSQRHSQFHAAP</sequence>
<name>A0A2R6WVR3_MARPO</name>
<dbReference type="Gramene" id="Mp4g15850.1">
    <property type="protein sequence ID" value="Mp4g15850.1.cds1"/>
    <property type="gene ID" value="Mp4g15850"/>
</dbReference>